<dbReference type="Proteomes" id="UP001142055">
    <property type="component" value="Chromosome 3"/>
</dbReference>
<evidence type="ECO:0000313" key="4">
    <source>
        <dbReference type="Proteomes" id="UP001142055"/>
    </source>
</evidence>
<proteinExistence type="predicted"/>
<name>A0A9Q0LXN8_BLOTA</name>
<evidence type="ECO:0000256" key="1">
    <source>
        <dbReference type="SAM" id="MobiDB-lite"/>
    </source>
</evidence>
<dbReference type="AlphaFoldDB" id="A0A9Q0LXN8"/>
<dbReference type="InterPro" id="IPR019396">
    <property type="entry name" value="TM_Fragile-X-F-assoc"/>
</dbReference>
<gene>
    <name evidence="3" type="ORF">RDWZM_007565</name>
</gene>
<feature type="transmembrane region" description="Helical" evidence="2">
    <location>
        <begin position="180"/>
        <end position="209"/>
    </location>
</feature>
<keyword evidence="2" id="KW-0812">Transmembrane</keyword>
<dbReference type="PANTHER" id="PTHR13568:SF6">
    <property type="entry name" value="TRANSMEMBRANE PROTEIN 185A"/>
    <property type="match status" value="1"/>
</dbReference>
<dbReference type="Pfam" id="PF10269">
    <property type="entry name" value="Tmemb_185A"/>
    <property type="match status" value="1"/>
</dbReference>
<feature type="transmembrane region" description="Helical" evidence="2">
    <location>
        <begin position="253"/>
        <end position="275"/>
    </location>
</feature>
<accession>A0A9Q0LXN8</accession>
<feature type="transmembrane region" description="Helical" evidence="2">
    <location>
        <begin position="308"/>
        <end position="339"/>
    </location>
</feature>
<dbReference type="SUPFAM" id="SSF52833">
    <property type="entry name" value="Thioredoxin-like"/>
    <property type="match status" value="1"/>
</dbReference>
<dbReference type="PANTHER" id="PTHR13568">
    <property type="entry name" value="FAM11A, B PROTEIN"/>
    <property type="match status" value="1"/>
</dbReference>
<sequence>MRTSEQSTWTQHNTSNSRNEGKPYNAHSYFNVFHITDEDDDDNNKYRKKTELPSLIPSVIRVNSSTISKYLRVERNYTSSSANRSSSGNSTSSLLKPGLCTAVIFYLEWCPFSAEAAPHFNALGRLFPQMRIIAIDAYSLYSATIRYGVVSVPSFKFVVYSSLLVFFVLFALRLDETIRFSWWLVFMPLWIWKCLVIIGAFVGVMVWIFNPDYRLSESSYTHFKSMLISLSLQLLLLMFELLVCDKLESDRHFWTLAFIPLIFISLLSIAVSVWALKNERDFELELFCSVNVLQFIFIALRLDRFITWSWVVVFVPLWILLCLAIIGVLYSLIFAVILFRTPEVSPQQRRASFVTALSYTLIVLPLLIFFVLLSSKLDSVSHLGEYLHGDMSSNFPGGINMIHFYSPHISHTVTALNPSSAKQLSTPLPFFASPYYFEMDYFFVCVPLYFTLGILICMSFHSKGGNLWWFGMRKDFCSFILFLCPCLREYANISYNFTLNNFTPNGQQNERTNLTAVHVSGHDYDSSDGKKMTNKLKKVVTQQPNSIIYANPRLDTPD</sequence>
<keyword evidence="2" id="KW-0472">Membrane</keyword>
<keyword evidence="2" id="KW-1133">Transmembrane helix</keyword>
<evidence type="ECO:0000256" key="2">
    <source>
        <dbReference type="SAM" id="Phobius"/>
    </source>
</evidence>
<keyword evidence="4" id="KW-1185">Reference proteome</keyword>
<feature type="transmembrane region" description="Helical" evidence="2">
    <location>
        <begin position="441"/>
        <end position="460"/>
    </location>
</feature>
<organism evidence="3 4">
    <name type="scientific">Blomia tropicalis</name>
    <name type="common">Mite</name>
    <dbReference type="NCBI Taxonomy" id="40697"/>
    <lineage>
        <taxon>Eukaryota</taxon>
        <taxon>Metazoa</taxon>
        <taxon>Ecdysozoa</taxon>
        <taxon>Arthropoda</taxon>
        <taxon>Chelicerata</taxon>
        <taxon>Arachnida</taxon>
        <taxon>Acari</taxon>
        <taxon>Acariformes</taxon>
        <taxon>Sarcoptiformes</taxon>
        <taxon>Astigmata</taxon>
        <taxon>Glycyphagoidea</taxon>
        <taxon>Echimyopodidae</taxon>
        <taxon>Blomia</taxon>
    </lineage>
</organism>
<dbReference type="EMBL" id="JAPWDV010000003">
    <property type="protein sequence ID" value="KAJ6216408.1"/>
    <property type="molecule type" value="Genomic_DNA"/>
</dbReference>
<feature type="region of interest" description="Disordered" evidence="1">
    <location>
        <begin position="1"/>
        <end position="25"/>
    </location>
</feature>
<dbReference type="Gene3D" id="3.40.30.10">
    <property type="entry name" value="Glutaredoxin"/>
    <property type="match status" value="1"/>
</dbReference>
<feature type="transmembrane region" description="Helical" evidence="2">
    <location>
        <begin position="221"/>
        <end position="241"/>
    </location>
</feature>
<dbReference type="InterPro" id="IPR036249">
    <property type="entry name" value="Thioredoxin-like_sf"/>
</dbReference>
<feature type="compositionally biased region" description="Polar residues" evidence="1">
    <location>
        <begin position="1"/>
        <end position="18"/>
    </location>
</feature>
<comment type="caution">
    <text evidence="3">The sequence shown here is derived from an EMBL/GenBank/DDBJ whole genome shotgun (WGS) entry which is preliminary data.</text>
</comment>
<feature type="transmembrane region" description="Helical" evidence="2">
    <location>
        <begin position="351"/>
        <end position="373"/>
    </location>
</feature>
<reference evidence="3" key="1">
    <citation type="submission" date="2022-12" db="EMBL/GenBank/DDBJ databases">
        <title>Genome assemblies of Blomia tropicalis.</title>
        <authorList>
            <person name="Cui Y."/>
        </authorList>
    </citation>
    <scope>NUCLEOTIDE SEQUENCE</scope>
    <source>
        <tissue evidence="3">Adult mites</tissue>
    </source>
</reference>
<protein>
    <submittedName>
        <fullName evidence="3">Uncharacterized protein</fullName>
    </submittedName>
</protein>
<evidence type="ECO:0000313" key="3">
    <source>
        <dbReference type="EMBL" id="KAJ6216408.1"/>
    </source>
</evidence>
<feature type="transmembrane region" description="Helical" evidence="2">
    <location>
        <begin position="282"/>
        <end position="302"/>
    </location>
</feature>
<feature type="transmembrane region" description="Helical" evidence="2">
    <location>
        <begin position="157"/>
        <end position="174"/>
    </location>
</feature>